<dbReference type="PANTHER" id="PTHR34585">
    <property type="match status" value="1"/>
</dbReference>
<evidence type="ECO:0000313" key="3">
    <source>
        <dbReference type="EMBL" id="EKC64199.1"/>
    </source>
</evidence>
<evidence type="ECO:0000313" key="2">
    <source>
        <dbReference type="EMBL" id="EKC55558.1"/>
    </source>
</evidence>
<gene>
    <name evidence="2" type="ORF">LEA_15283</name>
    <name evidence="3" type="ORF">OBE_07082</name>
</gene>
<evidence type="ECO:0000259" key="1">
    <source>
        <dbReference type="Pfam" id="PF12728"/>
    </source>
</evidence>
<comment type="caution">
    <text evidence="2">The sequence shown here is derived from an EMBL/GenBank/DDBJ whole genome shotgun (WGS) entry which is preliminary data.</text>
</comment>
<feature type="domain" description="Helix-turn-helix" evidence="1">
    <location>
        <begin position="42"/>
        <end position="91"/>
    </location>
</feature>
<accession>K1SDL0</accession>
<protein>
    <submittedName>
        <fullName evidence="3">DNA binding domain, excisionase family</fullName>
    </submittedName>
    <submittedName>
        <fullName evidence="2">DNA binding protein, excisionase family</fullName>
    </submittedName>
</protein>
<dbReference type="Pfam" id="PF12728">
    <property type="entry name" value="HTH_17"/>
    <property type="match status" value="1"/>
</dbReference>
<dbReference type="EMBL" id="AJWY01010434">
    <property type="protein sequence ID" value="EKC55558.1"/>
    <property type="molecule type" value="Genomic_DNA"/>
</dbReference>
<dbReference type="PANTHER" id="PTHR34585:SF22">
    <property type="entry name" value="HELIX-TURN-HELIX DOMAIN-CONTAINING PROTEIN"/>
    <property type="match status" value="1"/>
</dbReference>
<sequence>MEEWITRKSPEYKEIQEKALAVLDQIEAMIETLPSHLNAETYLTSEEVRNLFGLSQRSLQTYRDERIIPYTVLGGKFLYPMSEIAKILEKNLVKPIQR</sequence>
<reference evidence="2" key="1">
    <citation type="journal article" date="2013" name="Environ. Microbiol.">
        <title>Microbiota from the distal guts of lean and obese adolescents exhibit partial functional redundancy besides clear differences in community structure.</title>
        <authorList>
            <person name="Ferrer M."/>
            <person name="Ruiz A."/>
            <person name="Lanza F."/>
            <person name="Haange S.B."/>
            <person name="Oberbach A."/>
            <person name="Till H."/>
            <person name="Bargiela R."/>
            <person name="Campoy C."/>
            <person name="Segura M.T."/>
            <person name="Richter M."/>
            <person name="von Bergen M."/>
            <person name="Seifert J."/>
            <person name="Suarez A."/>
        </authorList>
    </citation>
    <scope>NUCLEOTIDE SEQUENCE</scope>
</reference>
<name>K1SDL0_9ZZZZ</name>
<organism evidence="2">
    <name type="scientific">human gut metagenome</name>
    <dbReference type="NCBI Taxonomy" id="408170"/>
    <lineage>
        <taxon>unclassified sequences</taxon>
        <taxon>metagenomes</taxon>
        <taxon>organismal metagenomes</taxon>
    </lineage>
</organism>
<dbReference type="InterPro" id="IPR041657">
    <property type="entry name" value="HTH_17"/>
</dbReference>
<dbReference type="AlphaFoldDB" id="K1SDL0"/>
<proteinExistence type="predicted"/>
<dbReference type="InterPro" id="IPR009061">
    <property type="entry name" value="DNA-bd_dom_put_sf"/>
</dbReference>
<dbReference type="SUPFAM" id="SSF46955">
    <property type="entry name" value="Putative DNA-binding domain"/>
    <property type="match status" value="1"/>
</dbReference>
<dbReference type="EMBL" id="AJWZ01004864">
    <property type="protein sequence ID" value="EKC64199.1"/>
    <property type="molecule type" value="Genomic_DNA"/>
</dbReference>